<organism evidence="1 2">
    <name type="scientific">Solanum commersonii</name>
    <name type="common">Commerson's wild potato</name>
    <name type="synonym">Commerson's nightshade</name>
    <dbReference type="NCBI Taxonomy" id="4109"/>
    <lineage>
        <taxon>Eukaryota</taxon>
        <taxon>Viridiplantae</taxon>
        <taxon>Streptophyta</taxon>
        <taxon>Embryophyta</taxon>
        <taxon>Tracheophyta</taxon>
        <taxon>Spermatophyta</taxon>
        <taxon>Magnoliopsida</taxon>
        <taxon>eudicotyledons</taxon>
        <taxon>Gunneridae</taxon>
        <taxon>Pentapetalae</taxon>
        <taxon>asterids</taxon>
        <taxon>lamiids</taxon>
        <taxon>Solanales</taxon>
        <taxon>Solanaceae</taxon>
        <taxon>Solanoideae</taxon>
        <taxon>Solaneae</taxon>
        <taxon>Solanum</taxon>
    </lineage>
</organism>
<evidence type="ECO:0000313" key="2">
    <source>
        <dbReference type="Proteomes" id="UP000824120"/>
    </source>
</evidence>
<dbReference type="AlphaFoldDB" id="A0A9J5X384"/>
<evidence type="ECO:0000313" key="1">
    <source>
        <dbReference type="EMBL" id="KAG5582713.1"/>
    </source>
</evidence>
<comment type="caution">
    <text evidence="1">The sequence shown here is derived from an EMBL/GenBank/DDBJ whole genome shotgun (WGS) entry which is preliminary data.</text>
</comment>
<protein>
    <submittedName>
        <fullName evidence="1">Uncharacterized protein</fullName>
    </submittedName>
</protein>
<gene>
    <name evidence="1" type="ORF">H5410_053340</name>
</gene>
<dbReference type="EMBL" id="JACXVP010000010">
    <property type="protein sequence ID" value="KAG5582713.1"/>
    <property type="molecule type" value="Genomic_DNA"/>
</dbReference>
<proteinExistence type="predicted"/>
<reference evidence="1 2" key="1">
    <citation type="submission" date="2020-09" db="EMBL/GenBank/DDBJ databases">
        <title>De no assembly of potato wild relative species, Solanum commersonii.</title>
        <authorList>
            <person name="Cho K."/>
        </authorList>
    </citation>
    <scope>NUCLEOTIDE SEQUENCE [LARGE SCALE GENOMIC DNA]</scope>
    <source>
        <strain evidence="1">LZ3.2</strain>
        <tissue evidence="1">Leaf</tissue>
    </source>
</reference>
<keyword evidence="2" id="KW-1185">Reference proteome</keyword>
<name>A0A9J5X384_SOLCO</name>
<accession>A0A9J5X384</accession>
<dbReference type="Proteomes" id="UP000824120">
    <property type="component" value="Chromosome 10"/>
</dbReference>
<sequence>MIYSWSRNLHIGSSDKWMRQIFSLFASLSKLLLGTDITVAEFLLIIENIADLEGGLWATLEYPVDADREKLLLCLTQLTQVMCVCLRYDKSSLRESKCLTQLALACKTFNGRFILFPLMKGQANTTGVVMPRALLGEIGRNMYLECLHICFV</sequence>